<evidence type="ECO:0000259" key="2">
    <source>
        <dbReference type="Pfam" id="PF04773"/>
    </source>
</evidence>
<keyword evidence="1" id="KW-0812">Transmembrane</keyword>
<gene>
    <name evidence="4" type="ORF">A5CBH24_01190</name>
</gene>
<dbReference type="Proteomes" id="UP000318946">
    <property type="component" value="Chromosome"/>
</dbReference>
<feature type="domain" description="FecR protein" evidence="2">
    <location>
        <begin position="106"/>
        <end position="198"/>
    </location>
</feature>
<evidence type="ECO:0000313" key="5">
    <source>
        <dbReference type="Proteomes" id="UP000318946"/>
    </source>
</evidence>
<dbReference type="AlphaFoldDB" id="A0A4Y1WRN5"/>
<dbReference type="Gene3D" id="2.60.120.1440">
    <property type="match status" value="1"/>
</dbReference>
<sequence>MDKELLYRYIQCRSTQEEEARILAWLESDPANRKTLSAMYGQLETLTLLDARLDDLYSASRMRVRRRRRLLRWSAAAAAAVVLCAGAVHFTASHYLTTFGRQETVLAAQDAPVRYTLGDGTTVWLNAGATLECPAVFTGRERTVGITGEAMFDVRHDEDHPFVVRTAACDVRVLGTKFNVRADAAGSTFEAALLRGRIEVVNRTTRERLVLAANESASLENGALVRGRIADADDYLWTDGYINLKGHSFAELLSTFRRAFNVRIDSEALPMPAGRYKWGKIRIADGIDNALEVLQNSYPFDYTFDSEKRLVVIRPHK</sequence>
<dbReference type="RefSeq" id="WP_141411852.1">
    <property type="nucleotide sequence ID" value="NZ_AP019735.1"/>
</dbReference>
<protein>
    <submittedName>
        <fullName evidence="4">Anti-sigma factor</fullName>
    </submittedName>
</protein>
<evidence type="ECO:0000256" key="1">
    <source>
        <dbReference type="SAM" id="Phobius"/>
    </source>
</evidence>
<dbReference type="PANTHER" id="PTHR30273">
    <property type="entry name" value="PERIPLASMIC SIGNAL SENSOR AND SIGMA FACTOR ACTIVATOR FECR-RELATED"/>
    <property type="match status" value="1"/>
</dbReference>
<feature type="domain" description="Protein FecR C-terminal" evidence="3">
    <location>
        <begin position="242"/>
        <end position="309"/>
    </location>
</feature>
<dbReference type="EMBL" id="AP019735">
    <property type="protein sequence ID" value="BBL02806.1"/>
    <property type="molecule type" value="Genomic_DNA"/>
</dbReference>
<reference evidence="5" key="1">
    <citation type="submission" date="2019-06" db="EMBL/GenBank/DDBJ databases">
        <title>Alistipes onderdonkii subsp. vulgaris subsp. nov., Alistipes dispar sp. nov. and Alistipes communis sp. nov., isolated from human faeces, and creation of Alistipes onderdonkii subsp. onderdonkii subsp. nov.</title>
        <authorList>
            <person name="Sakamoto M."/>
            <person name="Ikeyama N."/>
            <person name="Ogata Y."/>
            <person name="Suda W."/>
            <person name="Iino T."/>
            <person name="Hattori M."/>
            <person name="Ohkuma M."/>
        </authorList>
    </citation>
    <scope>NUCLEOTIDE SEQUENCE [LARGE SCALE GENOMIC DNA]</scope>
    <source>
        <strain evidence="5">5CBH24</strain>
    </source>
</reference>
<dbReference type="KEGG" id="acou:A5CBH24_01190"/>
<dbReference type="Gene3D" id="3.55.50.30">
    <property type="match status" value="1"/>
</dbReference>
<name>A0A4Y1WRN5_9BACT</name>
<dbReference type="Pfam" id="PF04773">
    <property type="entry name" value="FecR"/>
    <property type="match status" value="1"/>
</dbReference>
<dbReference type="OrthoDB" id="1096949at2"/>
<feature type="transmembrane region" description="Helical" evidence="1">
    <location>
        <begin position="70"/>
        <end position="92"/>
    </location>
</feature>
<proteinExistence type="predicted"/>
<dbReference type="PANTHER" id="PTHR30273:SF2">
    <property type="entry name" value="PROTEIN FECR"/>
    <property type="match status" value="1"/>
</dbReference>
<keyword evidence="1" id="KW-1133">Transmembrane helix</keyword>
<evidence type="ECO:0000259" key="3">
    <source>
        <dbReference type="Pfam" id="PF16344"/>
    </source>
</evidence>
<dbReference type="InterPro" id="IPR006860">
    <property type="entry name" value="FecR"/>
</dbReference>
<keyword evidence="1" id="KW-0472">Membrane</keyword>
<evidence type="ECO:0000313" key="4">
    <source>
        <dbReference type="EMBL" id="BBL02806.1"/>
    </source>
</evidence>
<dbReference type="InterPro" id="IPR032508">
    <property type="entry name" value="FecR_C"/>
</dbReference>
<dbReference type="GO" id="GO:0016989">
    <property type="term" value="F:sigma factor antagonist activity"/>
    <property type="evidence" value="ECO:0007669"/>
    <property type="project" value="TreeGrafter"/>
</dbReference>
<organism evidence="4 5">
    <name type="scientific">Alistipes communis</name>
    <dbReference type="NCBI Taxonomy" id="2585118"/>
    <lineage>
        <taxon>Bacteria</taxon>
        <taxon>Pseudomonadati</taxon>
        <taxon>Bacteroidota</taxon>
        <taxon>Bacteroidia</taxon>
        <taxon>Bacteroidales</taxon>
        <taxon>Rikenellaceae</taxon>
        <taxon>Alistipes</taxon>
    </lineage>
</organism>
<dbReference type="Pfam" id="PF16344">
    <property type="entry name" value="FecR_C"/>
    <property type="match status" value="1"/>
</dbReference>
<dbReference type="PIRSF" id="PIRSF018266">
    <property type="entry name" value="FecR"/>
    <property type="match status" value="1"/>
</dbReference>
<accession>A0A4Y1WRN5</accession>
<keyword evidence="5" id="KW-1185">Reference proteome</keyword>
<dbReference type="GeneID" id="78340840"/>
<dbReference type="InterPro" id="IPR012373">
    <property type="entry name" value="Ferrdict_sens_TM"/>
</dbReference>